<dbReference type="InterPro" id="IPR009057">
    <property type="entry name" value="Homeodomain-like_sf"/>
</dbReference>
<reference evidence="6" key="1">
    <citation type="journal article" date="2019" name="Int. J. Syst. Evol. Microbiol.">
        <title>The Global Catalogue of Microorganisms (GCM) 10K type strain sequencing project: providing services to taxonomists for standard genome sequencing and annotation.</title>
        <authorList>
            <consortium name="The Broad Institute Genomics Platform"/>
            <consortium name="The Broad Institute Genome Sequencing Center for Infectious Disease"/>
            <person name="Wu L."/>
            <person name="Ma J."/>
        </authorList>
    </citation>
    <scope>NUCLEOTIDE SEQUENCE [LARGE SCALE GENOMIC DNA]</scope>
    <source>
        <strain evidence="6">JCM 17805</strain>
    </source>
</reference>
<dbReference type="Pfam" id="PF12833">
    <property type="entry name" value="HTH_18"/>
    <property type="match status" value="1"/>
</dbReference>
<sequence length="343" mass="38614">MKLGELSLNFTLPLLNAVRSSGYDPSPVLERFSITPEQLDNQRHWISIGRFMRLGHALIELTGNPALGLKAGEHSRLHGLGLCGYTAMTADTLGDALSLLVRLEPLYGRNIRGQSRYQETSDAGILRFYSIAPYNEYNRFVVDSVLSGWYQLCALLTGADNLVREVHFEFPAPHYVAAYVEAFNLPVLFGQPHNQLILGSKTPSTPCLFANPADHTAFLTQCEQRLHNLAEWNSYRSKTAQIIASLLPDTTPGLDDVAEKLHLPAWTLRRKLQEEATSFKQLLDETRESLASAWLKESDYALSEIAFMTGFSSTEAFQRAFKRWSGLTPGEFRRQHQVGRRNR</sequence>
<name>A0ABP8UW18_9GAMM</name>
<evidence type="ECO:0000259" key="4">
    <source>
        <dbReference type="PROSITE" id="PS01124"/>
    </source>
</evidence>
<keyword evidence="1" id="KW-0805">Transcription regulation</keyword>
<dbReference type="RefSeq" id="WP_345193001.1">
    <property type="nucleotide sequence ID" value="NZ_BAABFL010000016.1"/>
</dbReference>
<keyword evidence="6" id="KW-1185">Reference proteome</keyword>
<dbReference type="Proteomes" id="UP001500604">
    <property type="component" value="Unassembled WGS sequence"/>
</dbReference>
<dbReference type="InterPro" id="IPR032687">
    <property type="entry name" value="AraC-type_N"/>
</dbReference>
<dbReference type="EMBL" id="BAABFL010000016">
    <property type="protein sequence ID" value="GAA4647964.1"/>
    <property type="molecule type" value="Genomic_DNA"/>
</dbReference>
<proteinExistence type="predicted"/>
<keyword evidence="2" id="KW-0238">DNA-binding</keyword>
<dbReference type="InterPro" id="IPR020449">
    <property type="entry name" value="Tscrpt_reg_AraC-type_HTH"/>
</dbReference>
<accession>A0ABP8UW18</accession>
<protein>
    <submittedName>
        <fullName evidence="5">AraC family transcriptional regulator</fullName>
    </submittedName>
</protein>
<dbReference type="InterPro" id="IPR018060">
    <property type="entry name" value="HTH_AraC"/>
</dbReference>
<evidence type="ECO:0000256" key="2">
    <source>
        <dbReference type="ARBA" id="ARBA00023125"/>
    </source>
</evidence>
<dbReference type="PANTHER" id="PTHR47894:SF1">
    <property type="entry name" value="HTH-TYPE TRANSCRIPTIONAL REGULATOR VQSM"/>
    <property type="match status" value="1"/>
</dbReference>
<dbReference type="SMART" id="SM00342">
    <property type="entry name" value="HTH_ARAC"/>
    <property type="match status" value="1"/>
</dbReference>
<dbReference type="Gene3D" id="1.10.10.60">
    <property type="entry name" value="Homeodomain-like"/>
    <property type="match status" value="1"/>
</dbReference>
<evidence type="ECO:0000256" key="1">
    <source>
        <dbReference type="ARBA" id="ARBA00023015"/>
    </source>
</evidence>
<evidence type="ECO:0000256" key="3">
    <source>
        <dbReference type="ARBA" id="ARBA00023163"/>
    </source>
</evidence>
<dbReference type="PROSITE" id="PS01124">
    <property type="entry name" value="HTH_ARAC_FAMILY_2"/>
    <property type="match status" value="1"/>
</dbReference>
<comment type="caution">
    <text evidence="5">The sequence shown here is derived from an EMBL/GenBank/DDBJ whole genome shotgun (WGS) entry which is preliminary data.</text>
</comment>
<dbReference type="Pfam" id="PF12625">
    <property type="entry name" value="Arabinose_bd"/>
    <property type="match status" value="1"/>
</dbReference>
<gene>
    <name evidence="5" type="ORF">GCM10023116_02260</name>
</gene>
<dbReference type="PANTHER" id="PTHR47894">
    <property type="entry name" value="HTH-TYPE TRANSCRIPTIONAL REGULATOR GADX"/>
    <property type="match status" value="1"/>
</dbReference>
<evidence type="ECO:0000313" key="6">
    <source>
        <dbReference type="Proteomes" id="UP001500604"/>
    </source>
</evidence>
<feature type="domain" description="HTH araC/xylS-type" evidence="4">
    <location>
        <begin position="237"/>
        <end position="335"/>
    </location>
</feature>
<dbReference type="PRINTS" id="PR00032">
    <property type="entry name" value="HTHARAC"/>
</dbReference>
<keyword evidence="3" id="KW-0804">Transcription</keyword>
<dbReference type="SUPFAM" id="SSF46689">
    <property type="entry name" value="Homeodomain-like"/>
    <property type="match status" value="1"/>
</dbReference>
<organism evidence="5 6">
    <name type="scientific">Kistimonas scapharcae</name>
    <dbReference type="NCBI Taxonomy" id="1036133"/>
    <lineage>
        <taxon>Bacteria</taxon>
        <taxon>Pseudomonadati</taxon>
        <taxon>Pseudomonadota</taxon>
        <taxon>Gammaproteobacteria</taxon>
        <taxon>Oceanospirillales</taxon>
        <taxon>Endozoicomonadaceae</taxon>
        <taxon>Kistimonas</taxon>
    </lineage>
</organism>
<evidence type="ECO:0000313" key="5">
    <source>
        <dbReference type="EMBL" id="GAA4647964.1"/>
    </source>
</evidence>